<evidence type="ECO:0000259" key="2">
    <source>
        <dbReference type="Pfam" id="PF01458"/>
    </source>
</evidence>
<dbReference type="SUPFAM" id="SSF101960">
    <property type="entry name" value="Stabilizer of iron transporter SufD"/>
    <property type="match status" value="1"/>
</dbReference>
<proteinExistence type="inferred from homology"/>
<comment type="caution">
    <text evidence="4">The sequence shown here is derived from an EMBL/GenBank/DDBJ whole genome shotgun (WGS) entry which is preliminary data.</text>
</comment>
<dbReference type="InterPro" id="IPR055346">
    <property type="entry name" value="Fe-S_cluster_assembly_SufBD"/>
</dbReference>
<dbReference type="EMBL" id="JAUJEB010000001">
    <property type="protein sequence ID" value="MDN5212189.1"/>
    <property type="molecule type" value="Genomic_DNA"/>
</dbReference>
<evidence type="ECO:0000313" key="4">
    <source>
        <dbReference type="EMBL" id="MDN5212189.1"/>
    </source>
</evidence>
<feature type="domain" description="SUF system FeS cluster assembly SufBD core" evidence="2">
    <location>
        <begin position="187"/>
        <end position="417"/>
    </location>
</feature>
<sequence>MSLTSNSIDLKQGFIRQFELFEKALNGKSLTDFHQTRKKALKAFEGLGLPDRKTENYKYTPITRSLNKKFRFDYESLGKPTISKEVVDKLLIKDLDAYNIVLINGQYSKELSSVDIELSGLEIRDFKSAYEAQPDLVGTYFAKYANFNEDPFTALNTAFSLDGTFMKVADNVVVDKPVMVYAIADANAANWAVQPRNLVIVGKNSQASIIENYISLGNEPTFTNAVSEIVLDENAYFDYYKLEMQGENAYHVGNTQVYQVRSSTFNATTISLTGSLIRNNLNVVLDDEHCEANMNGLYLLDDHQHVDNQTVVDHKKPNSLSNELYKGILGGSSTGVFNGRIYVRPNAQKTNAFQSNKNILLTDEASINAKPQLEIWADDVKCSHGATTGQLDEEQLFYLRSRGIGQQEARSLLLYAFAMDALEKVKIDVLREYIDHHINTRLNK</sequence>
<dbReference type="Pfam" id="PF01458">
    <property type="entry name" value="SUFBD_core"/>
    <property type="match status" value="1"/>
</dbReference>
<gene>
    <name evidence="4" type="primary">sufD</name>
    <name evidence="4" type="ORF">QQ020_09010</name>
</gene>
<dbReference type="Pfam" id="PF19295">
    <property type="entry name" value="SufBD_N"/>
    <property type="match status" value="1"/>
</dbReference>
<evidence type="ECO:0000259" key="3">
    <source>
        <dbReference type="Pfam" id="PF19295"/>
    </source>
</evidence>
<dbReference type="InterPro" id="IPR011542">
    <property type="entry name" value="SUF_FeS_clus_asmbl_SufD"/>
</dbReference>
<dbReference type="PANTHER" id="PTHR43575:SF1">
    <property type="entry name" value="PROTEIN ABCI7, CHLOROPLASTIC"/>
    <property type="match status" value="1"/>
</dbReference>
<protein>
    <submittedName>
        <fullName evidence="4">Fe-S cluster assembly protein SufD</fullName>
    </submittedName>
</protein>
<name>A0ABT8L398_9BACT</name>
<dbReference type="PANTHER" id="PTHR43575">
    <property type="entry name" value="PROTEIN ABCI7, CHLOROPLASTIC"/>
    <property type="match status" value="1"/>
</dbReference>
<dbReference type="InterPro" id="IPR037284">
    <property type="entry name" value="SUF_FeS_clus_asmbl_SufBD_sf"/>
</dbReference>
<accession>A0ABT8L398</accession>
<dbReference type="InterPro" id="IPR000825">
    <property type="entry name" value="SUF_FeS_clus_asmbl_SufBD_core"/>
</dbReference>
<evidence type="ECO:0000313" key="5">
    <source>
        <dbReference type="Proteomes" id="UP001172083"/>
    </source>
</evidence>
<dbReference type="Proteomes" id="UP001172083">
    <property type="component" value="Unassembled WGS sequence"/>
</dbReference>
<evidence type="ECO:0000256" key="1">
    <source>
        <dbReference type="ARBA" id="ARBA00043967"/>
    </source>
</evidence>
<dbReference type="RefSeq" id="WP_346757511.1">
    <property type="nucleotide sequence ID" value="NZ_JAUJEB010000001.1"/>
</dbReference>
<reference evidence="4" key="1">
    <citation type="submission" date="2023-06" db="EMBL/GenBank/DDBJ databases">
        <title>Genomic of Agaribacillus aureum.</title>
        <authorList>
            <person name="Wang G."/>
        </authorList>
    </citation>
    <scope>NUCLEOTIDE SEQUENCE</scope>
    <source>
        <strain evidence="4">BMA12</strain>
    </source>
</reference>
<feature type="domain" description="SUF system FeS cluster assembly SufBD N-terminal" evidence="3">
    <location>
        <begin position="11"/>
        <end position="179"/>
    </location>
</feature>
<organism evidence="4 5">
    <name type="scientific">Agaribacillus aureus</name>
    <dbReference type="NCBI Taxonomy" id="3051825"/>
    <lineage>
        <taxon>Bacteria</taxon>
        <taxon>Pseudomonadati</taxon>
        <taxon>Bacteroidota</taxon>
        <taxon>Cytophagia</taxon>
        <taxon>Cytophagales</taxon>
        <taxon>Splendidivirgaceae</taxon>
        <taxon>Agaribacillus</taxon>
    </lineage>
</organism>
<dbReference type="InterPro" id="IPR045595">
    <property type="entry name" value="SufBD_N"/>
</dbReference>
<comment type="similarity">
    <text evidence="1">Belongs to the iron-sulfur cluster assembly SufBD family.</text>
</comment>
<dbReference type="NCBIfam" id="TIGR01981">
    <property type="entry name" value="sufD"/>
    <property type="match status" value="1"/>
</dbReference>
<keyword evidence="5" id="KW-1185">Reference proteome</keyword>